<dbReference type="CDD" id="cd16025">
    <property type="entry name" value="PAS_like"/>
    <property type="match status" value="1"/>
</dbReference>
<reference evidence="7 8" key="1">
    <citation type="submission" date="2019-02" db="EMBL/GenBank/DDBJ databases">
        <title>Deep-cultivation of Planctomycetes and their phenomic and genomic characterization uncovers novel biology.</title>
        <authorList>
            <person name="Wiegand S."/>
            <person name="Jogler M."/>
            <person name="Boedeker C."/>
            <person name="Pinto D."/>
            <person name="Vollmers J."/>
            <person name="Rivas-Marin E."/>
            <person name="Kohn T."/>
            <person name="Peeters S.H."/>
            <person name="Heuer A."/>
            <person name="Rast P."/>
            <person name="Oberbeckmann S."/>
            <person name="Bunk B."/>
            <person name="Jeske O."/>
            <person name="Meyerdierks A."/>
            <person name="Storesund J.E."/>
            <person name="Kallscheuer N."/>
            <person name="Luecker S."/>
            <person name="Lage O.M."/>
            <person name="Pohl T."/>
            <person name="Merkel B.J."/>
            <person name="Hornburger P."/>
            <person name="Mueller R.-W."/>
            <person name="Bruemmer F."/>
            <person name="Labrenz M."/>
            <person name="Spormann A.M."/>
            <person name="Op Den Camp H."/>
            <person name="Overmann J."/>
            <person name="Amann R."/>
            <person name="Jetten M.S.M."/>
            <person name="Mascher T."/>
            <person name="Medema M.H."/>
            <person name="Devos D.P."/>
            <person name="Kaster A.-K."/>
            <person name="Ovreas L."/>
            <person name="Rohde M."/>
            <person name="Galperin M.Y."/>
            <person name="Jogler C."/>
        </authorList>
    </citation>
    <scope>NUCLEOTIDE SEQUENCE [LARGE SCALE GENOMIC DNA]</scope>
    <source>
        <strain evidence="7 8">KOR42</strain>
    </source>
</reference>
<dbReference type="GO" id="GO:0046872">
    <property type="term" value="F:metal ion binding"/>
    <property type="evidence" value="ECO:0007669"/>
    <property type="project" value="UniProtKB-KW"/>
</dbReference>
<dbReference type="Gene3D" id="3.40.720.10">
    <property type="entry name" value="Alkaline Phosphatase, subunit A"/>
    <property type="match status" value="1"/>
</dbReference>
<comment type="caution">
    <text evidence="7">The sequence shown here is derived from an EMBL/GenBank/DDBJ whole genome shotgun (WGS) entry which is preliminary data.</text>
</comment>
<gene>
    <name evidence="7" type="primary">atsA_56</name>
    <name evidence="7" type="ORF">KOR42_43320</name>
</gene>
<dbReference type="Pfam" id="PF00884">
    <property type="entry name" value="Sulfatase"/>
    <property type="match status" value="1"/>
</dbReference>
<evidence type="ECO:0000259" key="6">
    <source>
        <dbReference type="Pfam" id="PF00884"/>
    </source>
</evidence>
<name>A0A5C5W843_9PLAN</name>
<accession>A0A5C5W843</accession>
<organism evidence="7 8">
    <name type="scientific">Thalassoglobus neptunius</name>
    <dbReference type="NCBI Taxonomy" id="1938619"/>
    <lineage>
        <taxon>Bacteria</taxon>
        <taxon>Pseudomonadati</taxon>
        <taxon>Planctomycetota</taxon>
        <taxon>Planctomycetia</taxon>
        <taxon>Planctomycetales</taxon>
        <taxon>Planctomycetaceae</taxon>
        <taxon>Thalassoglobus</taxon>
    </lineage>
</organism>
<comment type="similarity">
    <text evidence="1">Belongs to the sulfatase family.</text>
</comment>
<dbReference type="InterPro" id="IPR000917">
    <property type="entry name" value="Sulfatase_N"/>
</dbReference>
<dbReference type="PANTHER" id="PTHR42693">
    <property type="entry name" value="ARYLSULFATASE FAMILY MEMBER"/>
    <property type="match status" value="1"/>
</dbReference>
<evidence type="ECO:0000256" key="2">
    <source>
        <dbReference type="ARBA" id="ARBA00022723"/>
    </source>
</evidence>
<keyword evidence="8" id="KW-1185">Reference proteome</keyword>
<evidence type="ECO:0000256" key="1">
    <source>
        <dbReference type="ARBA" id="ARBA00008779"/>
    </source>
</evidence>
<keyword evidence="4" id="KW-0106">Calcium</keyword>
<evidence type="ECO:0000256" key="4">
    <source>
        <dbReference type="ARBA" id="ARBA00022837"/>
    </source>
</evidence>
<dbReference type="InterPro" id="IPR024607">
    <property type="entry name" value="Sulfatase_CS"/>
</dbReference>
<dbReference type="Gene3D" id="3.30.1120.10">
    <property type="match status" value="1"/>
</dbReference>
<dbReference type="PROSITE" id="PS00523">
    <property type="entry name" value="SULFATASE_1"/>
    <property type="match status" value="1"/>
</dbReference>
<evidence type="ECO:0000313" key="8">
    <source>
        <dbReference type="Proteomes" id="UP000317243"/>
    </source>
</evidence>
<sequence length="811" mass="90211">MMPLSRGDTIFRTRTSVLTLVSVALLQPSLFAQSDGVEETRAAESTTHDYPERVLPFSPTPIESITRPRLQDSKMKWPEEVKHLPDDAPNILIILIDDIGFGVAETFGGEVHTPTLTKLANEGIRYNSFHTTSICSPTRAALLTGRNHTRVGSGTIAERAVAFDGYTGVIPKTAATIAEVLKAYGYSTSAFGKWHNTPAVETTSMGPKDRWPNGYGFEHFYGFLGGETSQWEPRLTENYDHIEPPEDDPEYHLTTDLVDRALSWLDDHQSFSPDKPFLMYWAPGAVHGPHHIFQEWADKYAGKFDDGWDAYRERVYRRQLEMGIIPSNTQLTERDETLAAWDSLPESEKPFQLRLMELFAGFVEHTDFEVGRLVTGLEERGLRDNTLIFFIVGDNGSSAEGQGGSISELLAQNNIPNTIEQQLSALEELGGIDVLGSPKTENMYHAGWAWAGGTPFKGTKLLGAYFGGTRNPLVVSWPKRISPSKEIRQQFHHVIDIAPTIYELLDITPPEIVNGYEQISMDGISLAYTFDTPDAVGRKKVQYFDNNGSRAIYSDGWMACTFGPFIPWDTAQSARTLPEWDSAQDEWELYDLRNDFSQANNLAEEQPSRLAALKQEFKRVAEENQGFPIGAGNWLRFHPEDRIKTSYSTWTFSNTTRRMPEFTAPGIGRVSTKVTVDATIPSSANGVLYAVGGAGGGLTIYLDEGHLVYEYNMLLIDRFRFRSADPLTEGTHQIVVSTQISEPGGEGTVELFVDNESIGTLSLDQTVPVAFSATETFDVGIDLGSPVSTTYADRRPFPFDGTIDKVTVELK</sequence>
<dbReference type="PANTHER" id="PTHR42693:SF43">
    <property type="entry name" value="BLL2667 PROTEIN"/>
    <property type="match status" value="1"/>
</dbReference>
<evidence type="ECO:0000256" key="5">
    <source>
        <dbReference type="SAM" id="MobiDB-lite"/>
    </source>
</evidence>
<dbReference type="EC" id="3.1.6.1" evidence="7"/>
<dbReference type="InterPro" id="IPR017850">
    <property type="entry name" value="Alkaline_phosphatase_core_sf"/>
</dbReference>
<feature type="compositionally biased region" description="Basic and acidic residues" evidence="5">
    <location>
        <begin position="38"/>
        <end position="52"/>
    </location>
</feature>
<dbReference type="Proteomes" id="UP000317243">
    <property type="component" value="Unassembled WGS sequence"/>
</dbReference>
<dbReference type="GO" id="GO:0004065">
    <property type="term" value="F:arylsulfatase activity"/>
    <property type="evidence" value="ECO:0007669"/>
    <property type="project" value="UniProtKB-EC"/>
</dbReference>
<evidence type="ECO:0000256" key="3">
    <source>
        <dbReference type="ARBA" id="ARBA00022801"/>
    </source>
</evidence>
<proteinExistence type="inferred from homology"/>
<feature type="domain" description="Sulfatase N-terminal" evidence="6">
    <location>
        <begin position="89"/>
        <end position="507"/>
    </location>
</feature>
<keyword evidence="2" id="KW-0479">Metal-binding</keyword>
<dbReference type="AlphaFoldDB" id="A0A5C5W843"/>
<dbReference type="RefSeq" id="WP_231741033.1">
    <property type="nucleotide sequence ID" value="NZ_SIHI01000028.1"/>
</dbReference>
<dbReference type="SUPFAM" id="SSF53649">
    <property type="entry name" value="Alkaline phosphatase-like"/>
    <property type="match status" value="1"/>
</dbReference>
<protein>
    <submittedName>
        <fullName evidence="7">Arylsulfatase</fullName>
        <ecNumber evidence="7">3.1.6.1</ecNumber>
    </submittedName>
</protein>
<feature type="region of interest" description="Disordered" evidence="5">
    <location>
        <begin position="36"/>
        <end position="62"/>
    </location>
</feature>
<dbReference type="InterPro" id="IPR050738">
    <property type="entry name" value="Sulfatase"/>
</dbReference>
<evidence type="ECO:0000313" key="7">
    <source>
        <dbReference type="EMBL" id="TWT46355.1"/>
    </source>
</evidence>
<keyword evidence="3 7" id="KW-0378">Hydrolase</keyword>
<dbReference type="EMBL" id="SIHI01000028">
    <property type="protein sequence ID" value="TWT46355.1"/>
    <property type="molecule type" value="Genomic_DNA"/>
</dbReference>